<sequence length="142" mass="16839">MGRSTHTLMFHDNKDGRFEAVLEAGKVTLHDKEGLVFTQDGDYYLSLPEEHVANIMLERLNHSLKFFDEKYKVRFKIGRNYAYFPLTEVFADPEVRNIRLRLDNLTITQQSWDRIREQLMDLLEDYTQPTRTVRMDLPIKGD</sequence>
<name>Q2Z107_9CAUD</name>
<proteinExistence type="predicted"/>
<dbReference type="GeneID" id="5176766"/>
<organism evidence="1 2">
    <name type="scientific">Pseudomonas phage EL</name>
    <dbReference type="NCBI Taxonomy" id="273133"/>
    <lineage>
        <taxon>Viruses</taxon>
        <taxon>Duplodnaviria</taxon>
        <taxon>Heunggongvirae</taxon>
        <taxon>Uroviricota</taxon>
        <taxon>Caudoviricetes</taxon>
        <taxon>Chimalliviridae</taxon>
        <taxon>Elvirus</taxon>
        <taxon>Elvirus EL</taxon>
    </lineage>
</organism>
<keyword evidence="2" id="KW-1185">Reference proteome</keyword>
<dbReference type="KEGG" id="vg:5176766"/>
<dbReference type="Proteomes" id="UP000001239">
    <property type="component" value="Segment"/>
</dbReference>
<dbReference type="RefSeq" id="YP_418107.1">
    <property type="nucleotide sequence ID" value="NC_007623.1"/>
</dbReference>
<reference evidence="1 2" key="4">
    <citation type="journal article" date="2005" name="J. Mol. Biol.">
        <title>Genome comparison of Pseudomonas aeruginosa large phages.</title>
        <authorList>
            <person name="Hertveldt K."/>
            <person name="Lavigne R."/>
            <person name="Pleteneva E."/>
            <person name="Sernova N."/>
            <person name="Kurochkina L."/>
            <person name="Korchevskii R."/>
            <person name="Robben J."/>
            <person name="Mesyanzhinov V."/>
            <person name="Krylov V.N."/>
            <person name="Volckaert G."/>
        </authorList>
    </citation>
    <scope>NUCLEOTIDE SEQUENCE</scope>
</reference>
<evidence type="ECO:0000313" key="1">
    <source>
        <dbReference type="EMBL" id="CAG27168.1"/>
    </source>
</evidence>
<reference evidence="1 2" key="3">
    <citation type="journal article" date="2004" name="Bioinformatics">
        <title>PHIRE, a deterministic approach to reveal regulatory elements in bacteriophage genomes.</title>
        <authorList>
            <person name="Lavigne R."/>
            <person name="Sun W.D."/>
            <person name="Volckaert G."/>
        </authorList>
    </citation>
    <scope>NUCLEOTIDE SEQUENCE [LARGE SCALE GENOMIC DNA]</scope>
</reference>
<reference evidence="1 2" key="1">
    <citation type="journal article" date="2002" name="Genetika">
        <title>Phenogenetic characterization of a group of giant Phi KZ-like bacteriophages of Pseudomonas aeruginosa].</title>
        <authorList>
            <person name="Burkal'tseva M.V."/>
            <person name="Krylov V.N."/>
            <person name="Pleteneva E.A."/>
            <person name="Shaburova O.V."/>
            <person name="Krylov S.V."/>
            <person name="Volckaert G."/>
            <person name="Sykilinda N.N."/>
            <person name="Kurochkina L.P."/>
            <person name="Mesyanzhinov V.V."/>
        </authorList>
    </citation>
    <scope>NUCLEOTIDE SEQUENCE [LARGE SCALE GENOMIC DNA]</scope>
</reference>
<protein>
    <submittedName>
        <fullName evidence="1">Uncharacterized protein</fullName>
    </submittedName>
</protein>
<reference evidence="1 2" key="2">
    <citation type="journal article" date="2003" name="Res. Microbiol.">
        <title>Myoviridae bacteriophages of Pseudomonas aeruginosa: a long and complex evolutionary pathway.</title>
        <authorList>
            <person name="Krylov V.N."/>
            <person name="Pleteneva E.A."/>
            <person name="Bourkalsteva M.V."/>
            <person name="Shaburova O.V."/>
            <person name="Volckaert G."/>
            <person name="Sykilinda N.N."/>
            <person name="Kurochkina L.P."/>
            <person name="Mesyanzhinov V.V."/>
        </authorList>
    </citation>
    <scope>NUCLEOTIDE SEQUENCE [LARGE SCALE GENOMIC DNA]</scope>
</reference>
<dbReference type="EMBL" id="AJ697969">
    <property type="protein sequence ID" value="CAG27168.1"/>
    <property type="molecule type" value="Genomic_DNA"/>
</dbReference>
<accession>Q2Z107</accession>
<evidence type="ECO:0000313" key="2">
    <source>
        <dbReference type="Proteomes" id="UP000001239"/>
    </source>
</evidence>